<dbReference type="Proteomes" id="UP000299102">
    <property type="component" value="Unassembled WGS sequence"/>
</dbReference>
<evidence type="ECO:0000313" key="1">
    <source>
        <dbReference type="EMBL" id="GBP01788.1"/>
    </source>
</evidence>
<protein>
    <submittedName>
        <fullName evidence="1">Uncharacterized protein</fullName>
    </submittedName>
</protein>
<proteinExistence type="predicted"/>
<evidence type="ECO:0000313" key="2">
    <source>
        <dbReference type="Proteomes" id="UP000299102"/>
    </source>
</evidence>
<keyword evidence="2" id="KW-1185">Reference proteome</keyword>
<dbReference type="AlphaFoldDB" id="A0A4C1SKQ9"/>
<gene>
    <name evidence="1" type="ORF">EVAR_100767_1</name>
</gene>
<name>A0A4C1SKQ9_EUMVA</name>
<organism evidence="1 2">
    <name type="scientific">Eumeta variegata</name>
    <name type="common">Bagworm moth</name>
    <name type="synonym">Eumeta japonica</name>
    <dbReference type="NCBI Taxonomy" id="151549"/>
    <lineage>
        <taxon>Eukaryota</taxon>
        <taxon>Metazoa</taxon>
        <taxon>Ecdysozoa</taxon>
        <taxon>Arthropoda</taxon>
        <taxon>Hexapoda</taxon>
        <taxon>Insecta</taxon>
        <taxon>Pterygota</taxon>
        <taxon>Neoptera</taxon>
        <taxon>Endopterygota</taxon>
        <taxon>Lepidoptera</taxon>
        <taxon>Glossata</taxon>
        <taxon>Ditrysia</taxon>
        <taxon>Tineoidea</taxon>
        <taxon>Psychidae</taxon>
        <taxon>Oiketicinae</taxon>
        <taxon>Eumeta</taxon>
    </lineage>
</organism>
<dbReference type="EMBL" id="BGZK01003482">
    <property type="protein sequence ID" value="GBP01788.1"/>
    <property type="molecule type" value="Genomic_DNA"/>
</dbReference>
<sequence>MTDCSSRSFYQIRSHCDGEKARSRNEKMKAGSSHLLILTKETSAPKPIVDSSDKSLKILPVERQQHLCTIRLIPPADPQNGDKCNYNNSGYFRQVIEDPSL</sequence>
<reference evidence="1 2" key="1">
    <citation type="journal article" date="2019" name="Commun. Biol.">
        <title>The bagworm genome reveals a unique fibroin gene that provides high tensile strength.</title>
        <authorList>
            <person name="Kono N."/>
            <person name="Nakamura H."/>
            <person name="Ohtoshi R."/>
            <person name="Tomita M."/>
            <person name="Numata K."/>
            <person name="Arakawa K."/>
        </authorList>
    </citation>
    <scope>NUCLEOTIDE SEQUENCE [LARGE SCALE GENOMIC DNA]</scope>
</reference>
<accession>A0A4C1SKQ9</accession>
<comment type="caution">
    <text evidence="1">The sequence shown here is derived from an EMBL/GenBank/DDBJ whole genome shotgun (WGS) entry which is preliminary data.</text>
</comment>